<dbReference type="Pfam" id="PF02021">
    <property type="entry name" value="UPF0102"/>
    <property type="match status" value="1"/>
</dbReference>
<dbReference type="HAMAP" id="MF_00048">
    <property type="entry name" value="UPF0102"/>
    <property type="match status" value="1"/>
</dbReference>
<dbReference type="InterPro" id="IPR011335">
    <property type="entry name" value="Restrct_endonuc-II-like"/>
</dbReference>
<sequence>MDIGKIGEDLACKFLERKGFRVKLRNYRKIFGEIDIVAEKQGTLRFVEVKTVSGDSTLFKPEDAVHYRKRERLKRAIKGYLRENNVSDETEWQFDIVAIEVNRKKKGAMVRFLENMVL</sequence>
<name>A0A1F6EHC4_9BACT</name>
<dbReference type="Gene3D" id="3.40.1350.10">
    <property type="match status" value="1"/>
</dbReference>
<dbReference type="InterPro" id="IPR011856">
    <property type="entry name" value="tRNA_endonuc-like_dom_sf"/>
</dbReference>
<proteinExistence type="inferred from homology"/>
<dbReference type="PANTHER" id="PTHR34039:SF1">
    <property type="entry name" value="UPF0102 PROTEIN YRAN"/>
    <property type="match status" value="1"/>
</dbReference>
<evidence type="ECO:0000313" key="3">
    <source>
        <dbReference type="EMBL" id="OGG73059.1"/>
    </source>
</evidence>
<reference evidence="3 4" key="1">
    <citation type="journal article" date="2016" name="Nat. Commun.">
        <title>Thousands of microbial genomes shed light on interconnected biogeochemical processes in an aquifer system.</title>
        <authorList>
            <person name="Anantharaman K."/>
            <person name="Brown C.T."/>
            <person name="Hug L.A."/>
            <person name="Sharon I."/>
            <person name="Castelle C.J."/>
            <person name="Probst A.J."/>
            <person name="Thomas B.C."/>
            <person name="Singh A."/>
            <person name="Wilkins M.J."/>
            <person name="Karaoz U."/>
            <person name="Brodie E.L."/>
            <person name="Williams K.H."/>
            <person name="Hubbard S.S."/>
            <person name="Banfield J.F."/>
        </authorList>
    </citation>
    <scope>NUCLEOTIDE SEQUENCE [LARGE SCALE GENOMIC DNA]</scope>
</reference>
<comment type="caution">
    <text evidence="3">The sequence shown here is derived from an EMBL/GenBank/DDBJ whole genome shotgun (WGS) entry which is preliminary data.</text>
</comment>
<comment type="similarity">
    <text evidence="1 2">Belongs to the UPF0102 family.</text>
</comment>
<evidence type="ECO:0000313" key="4">
    <source>
        <dbReference type="Proteomes" id="UP000177306"/>
    </source>
</evidence>
<dbReference type="AlphaFoldDB" id="A0A1F6EHC4"/>
<dbReference type="InterPro" id="IPR003509">
    <property type="entry name" value="UPF0102_YraN-like"/>
</dbReference>
<protein>
    <recommendedName>
        <fullName evidence="2">UPF0102 protein A3A38_01945</fullName>
    </recommendedName>
</protein>
<dbReference type="EMBL" id="MFLY01000015">
    <property type="protein sequence ID" value="OGG73059.1"/>
    <property type="molecule type" value="Genomic_DNA"/>
</dbReference>
<organism evidence="3 4">
    <name type="scientific">Candidatus Kaiserbacteria bacterium RIFCSPLOWO2_01_FULL_53_17</name>
    <dbReference type="NCBI Taxonomy" id="1798511"/>
    <lineage>
        <taxon>Bacteria</taxon>
        <taxon>Candidatus Kaiseribacteriota</taxon>
    </lineage>
</organism>
<evidence type="ECO:0000256" key="2">
    <source>
        <dbReference type="HAMAP-Rule" id="MF_00048"/>
    </source>
</evidence>
<dbReference type="SUPFAM" id="SSF52980">
    <property type="entry name" value="Restriction endonuclease-like"/>
    <property type="match status" value="1"/>
</dbReference>
<dbReference type="PANTHER" id="PTHR34039">
    <property type="entry name" value="UPF0102 PROTEIN YRAN"/>
    <property type="match status" value="1"/>
</dbReference>
<gene>
    <name evidence="3" type="ORF">A3A38_01945</name>
</gene>
<dbReference type="GO" id="GO:0003676">
    <property type="term" value="F:nucleic acid binding"/>
    <property type="evidence" value="ECO:0007669"/>
    <property type="project" value="InterPro"/>
</dbReference>
<accession>A0A1F6EHC4</accession>
<evidence type="ECO:0000256" key="1">
    <source>
        <dbReference type="ARBA" id="ARBA00006738"/>
    </source>
</evidence>
<dbReference type="Proteomes" id="UP000177306">
    <property type="component" value="Unassembled WGS sequence"/>
</dbReference>